<proteinExistence type="predicted"/>
<comment type="caution">
    <text evidence="1">The sequence shown here is derived from an EMBL/GenBank/DDBJ whole genome shotgun (WGS) entry which is preliminary data.</text>
</comment>
<accession>A0ABS8A2W2</accession>
<organism evidence="1 2">
    <name type="scientific">Chryseobacterium tagetis</name>
    <dbReference type="NCBI Taxonomy" id="2801334"/>
    <lineage>
        <taxon>Bacteria</taxon>
        <taxon>Pseudomonadati</taxon>
        <taxon>Bacteroidota</taxon>
        <taxon>Flavobacteriia</taxon>
        <taxon>Flavobacteriales</taxon>
        <taxon>Weeksellaceae</taxon>
        <taxon>Chryseobacterium group</taxon>
        <taxon>Chryseobacterium</taxon>
    </lineage>
</organism>
<dbReference type="Proteomes" id="UP000618240">
    <property type="component" value="Unassembled WGS sequence"/>
</dbReference>
<dbReference type="EMBL" id="JAERSE020000002">
    <property type="protein sequence ID" value="MCA6067215.1"/>
    <property type="molecule type" value="Genomic_DNA"/>
</dbReference>
<protein>
    <submittedName>
        <fullName evidence="1">Uncharacterized protein</fullName>
    </submittedName>
</protein>
<dbReference type="RefSeq" id="WP_225687741.1">
    <property type="nucleotide sequence ID" value="NZ_JAERSE020000002.1"/>
</dbReference>
<sequence length="102" mass="12122">MTIFKFDSFSFSDEKFTHLITGLKNNNPNSRNTKARFFQLIIQKKVSRIYMVIKMGKPNESKLNHGNTLGGTKLFINTPNKRMNIPKCRMKRMRRKTFTDWF</sequence>
<keyword evidence="2" id="KW-1185">Reference proteome</keyword>
<reference evidence="1 2" key="1">
    <citation type="submission" date="2021-09" db="EMBL/GenBank/DDBJ databases">
        <title>Genome sequencing and assembly of Chryseobacterium sp. RG1.</title>
        <authorList>
            <person name="Chhetri G."/>
        </authorList>
    </citation>
    <scope>NUCLEOTIDE SEQUENCE [LARGE SCALE GENOMIC DNA]</scope>
    <source>
        <strain evidence="1 2">RG1</strain>
    </source>
</reference>
<evidence type="ECO:0000313" key="1">
    <source>
        <dbReference type="EMBL" id="MCA6067215.1"/>
    </source>
</evidence>
<evidence type="ECO:0000313" key="2">
    <source>
        <dbReference type="Proteomes" id="UP000618240"/>
    </source>
</evidence>
<name>A0ABS8A2W2_9FLAO</name>
<gene>
    <name evidence="1" type="ORF">JI747_008515</name>
</gene>